<feature type="transmembrane region" description="Helical" evidence="1">
    <location>
        <begin position="173"/>
        <end position="192"/>
    </location>
</feature>
<dbReference type="VEuPathDB" id="FungiDB:H310_12444"/>
<dbReference type="Pfam" id="PF07690">
    <property type="entry name" value="MFS_1"/>
    <property type="match status" value="1"/>
</dbReference>
<accession>A0A024TJY6</accession>
<dbReference type="RefSeq" id="XP_008877718.1">
    <property type="nucleotide sequence ID" value="XM_008879496.1"/>
</dbReference>
<sequence>MGCSTWVREYWRIVVPAKSGEDVDAEGWLVLYPQRNRLAAWRCIRFSRWHVAVMVWLTYFMLGSVYSFQILTTPLERYFAQPTYSGSSGFFGSTLVLGIVAAVVGPVIERRGPRVGMVIGSVLVVAGLAMAHLAVAVRAPYLFTISYSILVGSGYGFVLIATMSTVQKWFPDFRGLVAGAAILCMGLGTGIWTKLAAVLMHRAQNVVDSAGDAYDELGLQRIFLAQGGAALVILLVTTMVVRTPPSDFSIRGHDIHCIPVNKAPPPRQLQDDYFKVGMTLVNFGQDDTDNVYFEHVRALTLVDCILSSDFVWLYVAFAANVAPIVMFVPEIFDLATGVLFDSSDGASSFVSLLFLSTSLGRVAGPLASDVVIRTFYMNPAYGRKLVLGILLTIQAVATGLLLANVGSGHTSSIRWPSYALGFALGGGFAIMPALVTDMFGVFNTGTMYGLLLTSWSIGATAWGFVGRTTSITQDSVEHHLRGLCVVGCIGVVVLTLVRTNTTDRFYRGYQLTWCNTVVVQVPSRQMRLDRLRWKDMAPTASALDDWIDQEVEDRLSKSHASPTLSQGPYGQSFM</sequence>
<feature type="transmembrane region" description="Helical" evidence="1">
    <location>
        <begin position="310"/>
        <end position="329"/>
    </location>
</feature>
<organism evidence="2">
    <name type="scientific">Aphanomyces invadans</name>
    <dbReference type="NCBI Taxonomy" id="157072"/>
    <lineage>
        <taxon>Eukaryota</taxon>
        <taxon>Sar</taxon>
        <taxon>Stramenopiles</taxon>
        <taxon>Oomycota</taxon>
        <taxon>Saprolegniomycetes</taxon>
        <taxon>Saprolegniales</taxon>
        <taxon>Verrucalvaceae</taxon>
        <taxon>Aphanomyces</taxon>
    </lineage>
</organism>
<dbReference type="InterPro" id="IPR011701">
    <property type="entry name" value="MFS"/>
</dbReference>
<proteinExistence type="predicted"/>
<dbReference type="GeneID" id="20089494"/>
<dbReference type="InterPro" id="IPR050327">
    <property type="entry name" value="Proton-linked_MCT"/>
</dbReference>
<feature type="transmembrane region" description="Helical" evidence="1">
    <location>
        <begin position="349"/>
        <end position="372"/>
    </location>
</feature>
<dbReference type="EMBL" id="KI913990">
    <property type="protein sequence ID" value="ETV93677.1"/>
    <property type="molecule type" value="Genomic_DNA"/>
</dbReference>
<evidence type="ECO:0008006" key="3">
    <source>
        <dbReference type="Google" id="ProtNLM"/>
    </source>
</evidence>
<keyword evidence="1" id="KW-1133">Transmembrane helix</keyword>
<feature type="transmembrane region" description="Helical" evidence="1">
    <location>
        <begin position="115"/>
        <end position="135"/>
    </location>
</feature>
<gene>
    <name evidence="2" type="ORF">H310_12444</name>
</gene>
<feature type="transmembrane region" description="Helical" evidence="1">
    <location>
        <begin position="384"/>
        <end position="403"/>
    </location>
</feature>
<dbReference type="SUPFAM" id="SSF103473">
    <property type="entry name" value="MFS general substrate transporter"/>
    <property type="match status" value="1"/>
</dbReference>
<protein>
    <recommendedName>
        <fullName evidence="3">Major facilitator superfamily (MFS) profile domain-containing protein</fullName>
    </recommendedName>
</protein>
<feature type="transmembrane region" description="Helical" evidence="1">
    <location>
        <begin position="90"/>
        <end position="108"/>
    </location>
</feature>
<dbReference type="InterPro" id="IPR036259">
    <property type="entry name" value="MFS_trans_sf"/>
</dbReference>
<dbReference type="PANTHER" id="PTHR11360">
    <property type="entry name" value="MONOCARBOXYLATE TRANSPORTER"/>
    <property type="match status" value="1"/>
</dbReference>
<keyword evidence="1" id="KW-0472">Membrane</keyword>
<keyword evidence="1" id="KW-0812">Transmembrane</keyword>
<feature type="transmembrane region" description="Helical" evidence="1">
    <location>
        <begin position="222"/>
        <end position="241"/>
    </location>
</feature>
<dbReference type="PANTHER" id="PTHR11360:SF317">
    <property type="entry name" value="MAJOR FACILITATOR SUPERFAMILY (MFS) PROFILE DOMAIN-CONTAINING PROTEIN-RELATED"/>
    <property type="match status" value="1"/>
</dbReference>
<feature type="transmembrane region" description="Helical" evidence="1">
    <location>
        <begin position="141"/>
        <end position="161"/>
    </location>
</feature>
<dbReference type="GO" id="GO:0022857">
    <property type="term" value="F:transmembrane transporter activity"/>
    <property type="evidence" value="ECO:0007669"/>
    <property type="project" value="InterPro"/>
</dbReference>
<feature type="transmembrane region" description="Helical" evidence="1">
    <location>
        <begin position="447"/>
        <end position="466"/>
    </location>
</feature>
<feature type="transmembrane region" description="Helical" evidence="1">
    <location>
        <begin position="478"/>
        <end position="497"/>
    </location>
</feature>
<reference evidence="2" key="1">
    <citation type="submission" date="2013-12" db="EMBL/GenBank/DDBJ databases">
        <title>The Genome Sequence of Aphanomyces invadans NJM9701.</title>
        <authorList>
            <consortium name="The Broad Institute Genomics Platform"/>
            <person name="Russ C."/>
            <person name="Tyler B."/>
            <person name="van West P."/>
            <person name="Dieguez-Uribeondo J."/>
            <person name="Young S.K."/>
            <person name="Zeng Q."/>
            <person name="Gargeya S."/>
            <person name="Fitzgerald M."/>
            <person name="Abouelleil A."/>
            <person name="Alvarado L."/>
            <person name="Chapman S.B."/>
            <person name="Gainer-Dewar J."/>
            <person name="Goldberg J."/>
            <person name="Griggs A."/>
            <person name="Gujja S."/>
            <person name="Hansen M."/>
            <person name="Howarth C."/>
            <person name="Imamovic A."/>
            <person name="Ireland A."/>
            <person name="Larimer J."/>
            <person name="McCowan C."/>
            <person name="Murphy C."/>
            <person name="Pearson M."/>
            <person name="Poon T.W."/>
            <person name="Priest M."/>
            <person name="Roberts A."/>
            <person name="Saif S."/>
            <person name="Shea T."/>
            <person name="Sykes S."/>
            <person name="Wortman J."/>
            <person name="Nusbaum C."/>
            <person name="Birren B."/>
        </authorList>
    </citation>
    <scope>NUCLEOTIDE SEQUENCE [LARGE SCALE GENOMIC DNA]</scope>
    <source>
        <strain evidence="2">NJM9701</strain>
    </source>
</reference>
<evidence type="ECO:0000313" key="2">
    <source>
        <dbReference type="EMBL" id="ETV93677.1"/>
    </source>
</evidence>
<evidence type="ECO:0000256" key="1">
    <source>
        <dbReference type="SAM" id="Phobius"/>
    </source>
</evidence>
<dbReference type="AlphaFoldDB" id="A0A024TJY6"/>
<feature type="transmembrane region" description="Helical" evidence="1">
    <location>
        <begin position="415"/>
        <end position="435"/>
    </location>
</feature>
<dbReference type="OrthoDB" id="63490at2759"/>
<feature type="transmembrane region" description="Helical" evidence="1">
    <location>
        <begin position="51"/>
        <end position="70"/>
    </location>
</feature>
<dbReference type="Gene3D" id="1.20.1250.20">
    <property type="entry name" value="MFS general substrate transporter like domains"/>
    <property type="match status" value="1"/>
</dbReference>
<name>A0A024TJY6_9STRA</name>